<sequence>MSHVVTFMQARKEHVVTFMFSLRKSMKILKLMTKNKVSVSMQIIHADQILIMFMSVIIRLVMDTRHSVYPSLILTHCDSILRIIAVRVSVDTRLLKSFTDCKGRKKSRGN</sequence>
<evidence type="ECO:0000313" key="1">
    <source>
        <dbReference type="EMBL" id="OEU11789.1"/>
    </source>
</evidence>
<gene>
    <name evidence="1" type="ORF">FRACYDRAFT_219719</name>
</gene>
<organism evidence="1 2">
    <name type="scientific">Fragilariopsis cylindrus CCMP1102</name>
    <dbReference type="NCBI Taxonomy" id="635003"/>
    <lineage>
        <taxon>Eukaryota</taxon>
        <taxon>Sar</taxon>
        <taxon>Stramenopiles</taxon>
        <taxon>Ochrophyta</taxon>
        <taxon>Bacillariophyta</taxon>
        <taxon>Bacillariophyceae</taxon>
        <taxon>Bacillariophycidae</taxon>
        <taxon>Bacillariales</taxon>
        <taxon>Bacillariaceae</taxon>
        <taxon>Fragilariopsis</taxon>
    </lineage>
</organism>
<accession>A0A1E7F0Z8</accession>
<keyword evidence="2" id="KW-1185">Reference proteome</keyword>
<proteinExistence type="predicted"/>
<dbReference type="KEGG" id="fcy:FRACYDRAFT_219719"/>
<dbReference type="EMBL" id="KV784366">
    <property type="protein sequence ID" value="OEU11789.1"/>
    <property type="molecule type" value="Genomic_DNA"/>
</dbReference>
<dbReference type="AlphaFoldDB" id="A0A1E7F0Z8"/>
<dbReference type="Proteomes" id="UP000095751">
    <property type="component" value="Unassembled WGS sequence"/>
</dbReference>
<reference evidence="1 2" key="1">
    <citation type="submission" date="2016-09" db="EMBL/GenBank/DDBJ databases">
        <title>Extensive genetic diversity and differential bi-allelic expression allows diatom success in the polar Southern Ocean.</title>
        <authorList>
            <consortium name="DOE Joint Genome Institute"/>
            <person name="Mock T."/>
            <person name="Otillar R.P."/>
            <person name="Strauss J."/>
            <person name="Dupont C."/>
            <person name="Frickenhaus S."/>
            <person name="Maumus F."/>
            <person name="Mcmullan M."/>
            <person name="Sanges R."/>
            <person name="Schmutz J."/>
            <person name="Toseland A."/>
            <person name="Valas R."/>
            <person name="Veluchamy A."/>
            <person name="Ward B.J."/>
            <person name="Allen A."/>
            <person name="Barry K."/>
            <person name="Falciatore A."/>
            <person name="Ferrante M."/>
            <person name="Fortunato A.E."/>
            <person name="Gloeckner G."/>
            <person name="Gruber A."/>
            <person name="Hipkin R."/>
            <person name="Janech M."/>
            <person name="Kroth P."/>
            <person name="Leese F."/>
            <person name="Lindquist E."/>
            <person name="Lyon B.R."/>
            <person name="Martin J."/>
            <person name="Mayer C."/>
            <person name="Parker M."/>
            <person name="Quesneville H."/>
            <person name="Raymond J."/>
            <person name="Uhlig C."/>
            <person name="Valentin K.U."/>
            <person name="Worden A.Z."/>
            <person name="Armbrust E.V."/>
            <person name="Bowler C."/>
            <person name="Green B."/>
            <person name="Moulton V."/>
            <person name="Van Oosterhout C."/>
            <person name="Grigoriev I."/>
        </authorList>
    </citation>
    <scope>NUCLEOTIDE SEQUENCE [LARGE SCALE GENOMIC DNA]</scope>
    <source>
        <strain evidence="1 2">CCMP1102</strain>
    </source>
</reference>
<name>A0A1E7F0Z8_9STRA</name>
<protein>
    <submittedName>
        <fullName evidence="1">Uncharacterized protein</fullName>
    </submittedName>
</protein>
<evidence type="ECO:0000313" key="2">
    <source>
        <dbReference type="Proteomes" id="UP000095751"/>
    </source>
</evidence>
<dbReference type="InParanoid" id="A0A1E7F0Z8"/>